<evidence type="ECO:0000256" key="2">
    <source>
        <dbReference type="ARBA" id="ARBA00022630"/>
    </source>
</evidence>
<name>A0A7J3SKQ9_9CREN</name>
<dbReference type="Pfam" id="PF07992">
    <property type="entry name" value="Pyr_redox_2"/>
    <property type="match status" value="1"/>
</dbReference>
<evidence type="ECO:0000256" key="1">
    <source>
        <dbReference type="ARBA" id="ARBA00001974"/>
    </source>
</evidence>
<proteinExistence type="predicted"/>
<sequence length="432" mass="47963">MKYSIIPRCNILSSEKFDAIIVGGGPAGLSAAYFLAKSGYQVLLLEKGKTLGSKNLYGGKVYAKIFKDLFPGFEKEAPIHRWVSKEIFSILSGSESTSLIYDTKEYSAFTSNLTELCSWLGKKAEEAGATIFTEMKVSSLLKEGDKIIGVNVGGEKVEADVVIVAEGANRLLSEKSGLVNETPKHVVALGFKESVKIGEKEIQERLNLEENEGASWMFIGDFTNGIPDGGFLYTFRDYVSIGIVLSLEEAVHSSKEHVSIMLERLRNHPVVKNLLKGGETIEYGAHLTIVDPISYMPRTLSGKGYAIIGDAAGLLGNLGYTFRGVDFAAYSGYIAANSFDKMRNGEWESYDEQIKNSWVYKEVKRFSNVHEIMKKERLLNAYPAMLNEIMASIFHIEENTPKMGDAALKSMKKWRISPLHLMSDLIRLAREM</sequence>
<dbReference type="Pfam" id="PF26311">
    <property type="entry name" value="ETF-QO_FixC_C"/>
    <property type="match status" value="1"/>
</dbReference>
<dbReference type="InterPro" id="IPR023753">
    <property type="entry name" value="FAD/NAD-binding_dom"/>
</dbReference>
<dbReference type="InterPro" id="IPR059103">
    <property type="entry name" value="FixC-like_C"/>
</dbReference>
<dbReference type="PANTHER" id="PTHR43624:SF2">
    <property type="entry name" value="ELECTRON TRANSFER FLAVOPROTEIN-QUINONE OXIDOREDUCTASE YDIS-RELATED"/>
    <property type="match status" value="1"/>
</dbReference>
<reference evidence="8" key="1">
    <citation type="journal article" date="2020" name="mSystems">
        <title>Genome- and Community-Level Interaction Insights into Carbon Utilization and Element Cycling Functions of Hydrothermarchaeota in Hydrothermal Sediment.</title>
        <authorList>
            <person name="Zhou Z."/>
            <person name="Liu Y."/>
            <person name="Xu W."/>
            <person name="Pan J."/>
            <person name="Luo Z.H."/>
            <person name="Li M."/>
        </authorList>
    </citation>
    <scope>NUCLEOTIDE SEQUENCE [LARGE SCALE GENOMIC DNA]</scope>
    <source>
        <strain evidence="8">SpSt-885</strain>
    </source>
</reference>
<feature type="domain" description="FAD/NAD(P)-binding" evidence="5">
    <location>
        <begin position="18"/>
        <end position="178"/>
    </location>
</feature>
<dbReference type="Gene3D" id="3.50.50.60">
    <property type="entry name" value="FAD/NAD(P)-binding domain"/>
    <property type="match status" value="1"/>
</dbReference>
<evidence type="ECO:0000259" key="6">
    <source>
        <dbReference type="Pfam" id="PF21162"/>
    </source>
</evidence>
<evidence type="ECO:0000313" key="8">
    <source>
        <dbReference type="EMBL" id="HGZ60164.1"/>
    </source>
</evidence>
<dbReference type="PANTHER" id="PTHR43624">
    <property type="entry name" value="ELECTRON TRANSFER FLAVOPROTEIN-QUINONE OXIDOREDUCTASE YDIS-RELATED"/>
    <property type="match status" value="1"/>
</dbReference>
<evidence type="ECO:0000256" key="4">
    <source>
        <dbReference type="ARBA" id="ARBA00023002"/>
    </source>
</evidence>
<dbReference type="SUPFAM" id="SSF51905">
    <property type="entry name" value="FAD/NAD(P)-binding domain"/>
    <property type="match status" value="1"/>
</dbReference>
<keyword evidence="3" id="KW-0274">FAD</keyword>
<evidence type="ECO:0000259" key="5">
    <source>
        <dbReference type="Pfam" id="PF07992"/>
    </source>
</evidence>
<protein>
    <submittedName>
        <fullName evidence="8">FAD-dependent oxidoreductase</fullName>
    </submittedName>
</protein>
<dbReference type="Pfam" id="PF21162">
    <property type="entry name" value="ETFQO_UQ-bd"/>
    <property type="match status" value="1"/>
</dbReference>
<comment type="caution">
    <text evidence="8">The sequence shown here is derived from an EMBL/GenBank/DDBJ whole genome shotgun (WGS) entry which is preliminary data.</text>
</comment>
<organism evidence="8">
    <name type="scientific">Fervidicoccus fontis</name>
    <dbReference type="NCBI Taxonomy" id="683846"/>
    <lineage>
        <taxon>Archaea</taxon>
        <taxon>Thermoproteota</taxon>
        <taxon>Thermoprotei</taxon>
        <taxon>Fervidicoccales</taxon>
        <taxon>Fervidicoccaceae</taxon>
        <taxon>Fervidicoccus</taxon>
    </lineage>
</organism>
<accession>A0A7J3SKQ9</accession>
<comment type="cofactor">
    <cofactor evidence="1">
        <name>FAD</name>
        <dbReference type="ChEBI" id="CHEBI:57692"/>
    </cofactor>
</comment>
<dbReference type="SUPFAM" id="SSF54373">
    <property type="entry name" value="FAD-linked reductases, C-terminal domain"/>
    <property type="match status" value="1"/>
</dbReference>
<feature type="domain" description="ETF-QO/FixC ubiquinone-binding" evidence="6">
    <location>
        <begin position="222"/>
        <end position="286"/>
    </location>
</feature>
<feature type="domain" description="FixC-like C-terminal" evidence="7">
    <location>
        <begin position="371"/>
        <end position="431"/>
    </location>
</feature>
<evidence type="ECO:0000256" key="3">
    <source>
        <dbReference type="ARBA" id="ARBA00022827"/>
    </source>
</evidence>
<evidence type="ECO:0000259" key="7">
    <source>
        <dbReference type="Pfam" id="PF26311"/>
    </source>
</evidence>
<dbReference type="InterPro" id="IPR039651">
    <property type="entry name" value="FixC-like"/>
</dbReference>
<dbReference type="AlphaFoldDB" id="A0A7J3SKQ9"/>
<keyword evidence="2" id="KW-0285">Flavoprotein</keyword>
<dbReference type="InterPro" id="IPR036188">
    <property type="entry name" value="FAD/NAD-bd_sf"/>
</dbReference>
<keyword evidence="4" id="KW-0560">Oxidoreductase</keyword>
<dbReference type="InterPro" id="IPR049398">
    <property type="entry name" value="ETF-QO/FixC_UQ-bd"/>
</dbReference>
<dbReference type="GO" id="GO:0016491">
    <property type="term" value="F:oxidoreductase activity"/>
    <property type="evidence" value="ECO:0007669"/>
    <property type="project" value="UniProtKB-KW"/>
</dbReference>
<dbReference type="EMBL" id="DTLS01000085">
    <property type="protein sequence ID" value="HGZ60164.1"/>
    <property type="molecule type" value="Genomic_DNA"/>
</dbReference>
<gene>
    <name evidence="8" type="ORF">ENW83_03030</name>
</gene>
<dbReference type="PRINTS" id="PR00420">
    <property type="entry name" value="RNGMNOXGNASE"/>
</dbReference>